<evidence type="ECO:0000313" key="6">
    <source>
        <dbReference type="Proteomes" id="UP000054870"/>
    </source>
</evidence>
<name>A0A158CI40_9BURK</name>
<dbReference type="GO" id="GO:0003700">
    <property type="term" value="F:DNA-binding transcription factor activity"/>
    <property type="evidence" value="ECO:0007669"/>
    <property type="project" value="InterPro"/>
</dbReference>
<dbReference type="PROSITE" id="PS01124">
    <property type="entry name" value="HTH_ARAC_FAMILY_2"/>
    <property type="match status" value="1"/>
</dbReference>
<dbReference type="RefSeq" id="WP_061126920.1">
    <property type="nucleotide sequence ID" value="NZ_FCOF02000031.1"/>
</dbReference>
<dbReference type="Pfam" id="PF12833">
    <property type="entry name" value="HTH_18"/>
    <property type="match status" value="1"/>
</dbReference>
<keyword evidence="1" id="KW-0805">Transcription regulation</keyword>
<evidence type="ECO:0000256" key="3">
    <source>
        <dbReference type="ARBA" id="ARBA00023163"/>
    </source>
</evidence>
<dbReference type="PANTHER" id="PTHR46796:SF6">
    <property type="entry name" value="ARAC SUBFAMILY"/>
    <property type="match status" value="1"/>
</dbReference>
<dbReference type="PANTHER" id="PTHR46796">
    <property type="entry name" value="HTH-TYPE TRANSCRIPTIONAL ACTIVATOR RHAS-RELATED"/>
    <property type="match status" value="1"/>
</dbReference>
<dbReference type="GO" id="GO:0043565">
    <property type="term" value="F:sequence-specific DNA binding"/>
    <property type="evidence" value="ECO:0007669"/>
    <property type="project" value="InterPro"/>
</dbReference>
<dbReference type="InterPro" id="IPR018060">
    <property type="entry name" value="HTH_AraC"/>
</dbReference>
<dbReference type="PRINTS" id="PR00032">
    <property type="entry name" value="HTHARAC"/>
</dbReference>
<keyword evidence="3" id="KW-0804">Transcription</keyword>
<dbReference type="PROSITE" id="PS00041">
    <property type="entry name" value="HTH_ARAC_FAMILY_1"/>
    <property type="match status" value="1"/>
</dbReference>
<dbReference type="InterPro" id="IPR020449">
    <property type="entry name" value="Tscrpt_reg_AraC-type_HTH"/>
</dbReference>
<protein>
    <submittedName>
        <fullName evidence="5">AraC family transcriptional regulator</fullName>
    </submittedName>
</protein>
<organism evidence="5 6">
    <name type="scientific">Caballeronia catudaia</name>
    <dbReference type="NCBI Taxonomy" id="1777136"/>
    <lineage>
        <taxon>Bacteria</taxon>
        <taxon>Pseudomonadati</taxon>
        <taxon>Pseudomonadota</taxon>
        <taxon>Betaproteobacteria</taxon>
        <taxon>Burkholderiales</taxon>
        <taxon>Burkholderiaceae</taxon>
        <taxon>Caballeronia</taxon>
    </lineage>
</organism>
<evidence type="ECO:0000259" key="4">
    <source>
        <dbReference type="PROSITE" id="PS01124"/>
    </source>
</evidence>
<gene>
    <name evidence="5" type="ORF">AWB75_05192</name>
</gene>
<dbReference type="InterPro" id="IPR009057">
    <property type="entry name" value="Homeodomain-like_sf"/>
</dbReference>
<comment type="caution">
    <text evidence="5">The sequence shown here is derived from an EMBL/GenBank/DDBJ whole genome shotgun (WGS) entry which is preliminary data.</text>
</comment>
<keyword evidence="6" id="KW-1185">Reference proteome</keyword>
<dbReference type="EMBL" id="FCOF02000031">
    <property type="protein sequence ID" value="SAK81985.1"/>
    <property type="molecule type" value="Genomic_DNA"/>
</dbReference>
<dbReference type="Gene3D" id="1.10.10.60">
    <property type="entry name" value="Homeodomain-like"/>
    <property type="match status" value="2"/>
</dbReference>
<evidence type="ECO:0000256" key="1">
    <source>
        <dbReference type="ARBA" id="ARBA00023015"/>
    </source>
</evidence>
<keyword evidence="2" id="KW-0238">DNA-binding</keyword>
<proteinExistence type="predicted"/>
<dbReference type="Proteomes" id="UP000054870">
    <property type="component" value="Unassembled WGS sequence"/>
</dbReference>
<dbReference type="InterPro" id="IPR050204">
    <property type="entry name" value="AraC_XylS_family_regulators"/>
</dbReference>
<dbReference type="InterPro" id="IPR018062">
    <property type="entry name" value="HTH_AraC-typ_CS"/>
</dbReference>
<reference evidence="5" key="1">
    <citation type="submission" date="2016-01" db="EMBL/GenBank/DDBJ databases">
        <authorList>
            <person name="Peeters C."/>
        </authorList>
    </citation>
    <scope>NUCLEOTIDE SEQUENCE [LARGE SCALE GENOMIC DNA]</scope>
    <source>
        <strain evidence="5">LMG 29318</strain>
    </source>
</reference>
<dbReference type="SUPFAM" id="SSF46689">
    <property type="entry name" value="Homeodomain-like"/>
    <property type="match status" value="2"/>
</dbReference>
<accession>A0A158CI40</accession>
<dbReference type="AlphaFoldDB" id="A0A158CI40"/>
<evidence type="ECO:0000256" key="2">
    <source>
        <dbReference type="ARBA" id="ARBA00023125"/>
    </source>
</evidence>
<dbReference type="SMART" id="SM00342">
    <property type="entry name" value="HTH_ARAC"/>
    <property type="match status" value="1"/>
</dbReference>
<evidence type="ECO:0000313" key="5">
    <source>
        <dbReference type="EMBL" id="SAK81985.1"/>
    </source>
</evidence>
<feature type="domain" description="HTH araC/xylS-type" evidence="4">
    <location>
        <begin position="196"/>
        <end position="296"/>
    </location>
</feature>
<sequence>MTNQPAMTDVRTITPDGGRVRWQPPAKWRRRLVASSLSAVSVEHCIAGASEVPNLEATGPILAMYLRIPTALELRMDGGGWASKRLRTPLIYVPAGFSCSSRWTDKAEWLTVHFESSWLDRSGLLTENQPVSIGPRFDVSDELLTQIVRSLHEDALAGMPMGPLYAESLGAAALRRMVYLESRRRPTEYTHAAIMQKAADYIQDNLEDELTLLTVANAVDYPGDLYSFIRSFKKAHGMTPHQYIIESRLHAARKLIVSGQCDITEAALSCGFSTASHFSATFRKRWGVSPSKFKPASANFMREEARESTGR</sequence>